<accession>A0AAW0RAY0</accession>
<organism evidence="9 10">
    <name type="scientific">Apiospora kogelbergensis</name>
    <dbReference type="NCBI Taxonomy" id="1337665"/>
    <lineage>
        <taxon>Eukaryota</taxon>
        <taxon>Fungi</taxon>
        <taxon>Dikarya</taxon>
        <taxon>Ascomycota</taxon>
        <taxon>Pezizomycotina</taxon>
        <taxon>Sordariomycetes</taxon>
        <taxon>Xylariomycetidae</taxon>
        <taxon>Amphisphaeriales</taxon>
        <taxon>Apiosporaceae</taxon>
        <taxon>Apiospora</taxon>
    </lineage>
</organism>
<dbReference type="InterPro" id="IPR020846">
    <property type="entry name" value="MFS_dom"/>
</dbReference>
<evidence type="ECO:0000256" key="5">
    <source>
        <dbReference type="ARBA" id="ARBA00023136"/>
    </source>
</evidence>
<dbReference type="GO" id="GO:0022857">
    <property type="term" value="F:transmembrane transporter activity"/>
    <property type="evidence" value="ECO:0007669"/>
    <property type="project" value="InterPro"/>
</dbReference>
<evidence type="ECO:0000256" key="1">
    <source>
        <dbReference type="ARBA" id="ARBA00004141"/>
    </source>
</evidence>
<evidence type="ECO:0000256" key="4">
    <source>
        <dbReference type="ARBA" id="ARBA00022989"/>
    </source>
</evidence>
<name>A0AAW0RAY0_9PEZI</name>
<keyword evidence="2" id="KW-0813">Transport</keyword>
<gene>
    <name evidence="9" type="ORF">PG999_000107</name>
</gene>
<evidence type="ECO:0000256" key="3">
    <source>
        <dbReference type="ARBA" id="ARBA00022692"/>
    </source>
</evidence>
<dbReference type="PANTHER" id="PTHR23502:SF51">
    <property type="entry name" value="QUINIDINE RESISTANCE PROTEIN 1-RELATED"/>
    <property type="match status" value="1"/>
</dbReference>
<evidence type="ECO:0000256" key="7">
    <source>
        <dbReference type="SAM" id="Phobius"/>
    </source>
</evidence>
<comment type="caution">
    <text evidence="9">The sequence shown here is derived from an EMBL/GenBank/DDBJ whole genome shotgun (WGS) entry which is preliminary data.</text>
</comment>
<keyword evidence="3 7" id="KW-0812">Transmembrane</keyword>
<feature type="compositionally biased region" description="Basic and acidic residues" evidence="6">
    <location>
        <begin position="41"/>
        <end position="50"/>
    </location>
</feature>
<dbReference type="Gene3D" id="1.20.1720.10">
    <property type="entry name" value="Multidrug resistance protein D"/>
    <property type="match status" value="1"/>
</dbReference>
<dbReference type="Proteomes" id="UP001392437">
    <property type="component" value="Unassembled WGS sequence"/>
</dbReference>
<comment type="subcellular location">
    <subcellularLocation>
        <location evidence="1">Membrane</location>
        <topology evidence="1">Multi-pass membrane protein</topology>
    </subcellularLocation>
</comment>
<keyword evidence="5 7" id="KW-0472">Membrane</keyword>
<proteinExistence type="predicted"/>
<evidence type="ECO:0000256" key="6">
    <source>
        <dbReference type="SAM" id="MobiDB-lite"/>
    </source>
</evidence>
<keyword evidence="10" id="KW-1185">Reference proteome</keyword>
<dbReference type="InterPro" id="IPR011701">
    <property type="entry name" value="MFS"/>
</dbReference>
<dbReference type="Pfam" id="PF07690">
    <property type="entry name" value="MFS_1"/>
    <property type="match status" value="1"/>
</dbReference>
<feature type="transmembrane region" description="Helical" evidence="7">
    <location>
        <begin position="72"/>
        <end position="93"/>
    </location>
</feature>
<dbReference type="GO" id="GO:0005886">
    <property type="term" value="C:plasma membrane"/>
    <property type="evidence" value="ECO:0007669"/>
    <property type="project" value="TreeGrafter"/>
</dbReference>
<feature type="region of interest" description="Disordered" evidence="6">
    <location>
        <begin position="21"/>
        <end position="61"/>
    </location>
</feature>
<sequence length="145" mass="15862">MVFLIFVYSLDRSPSILLGSMSDHSETPNRADAAPVALQEARSDPEKGPQDDESSTSRPEPLYSIFTHGEKVWISSLASFGAMFSTLCSYIYFPALVPMADDFKVSLTLINLTVTSYLVVAGIAPAFMGDLADQGDRRFAYICYG</sequence>
<evidence type="ECO:0000313" key="9">
    <source>
        <dbReference type="EMBL" id="KAK8131934.1"/>
    </source>
</evidence>
<dbReference type="EMBL" id="JAQQWP010000001">
    <property type="protein sequence ID" value="KAK8131934.1"/>
    <property type="molecule type" value="Genomic_DNA"/>
</dbReference>
<feature type="transmembrane region" description="Helical" evidence="7">
    <location>
        <begin position="105"/>
        <end position="128"/>
    </location>
</feature>
<dbReference type="SUPFAM" id="SSF103473">
    <property type="entry name" value="MFS general substrate transporter"/>
    <property type="match status" value="1"/>
</dbReference>
<dbReference type="PANTHER" id="PTHR23502">
    <property type="entry name" value="MAJOR FACILITATOR SUPERFAMILY"/>
    <property type="match status" value="1"/>
</dbReference>
<dbReference type="AlphaFoldDB" id="A0AAW0RAY0"/>
<reference evidence="9 10" key="1">
    <citation type="submission" date="2023-01" db="EMBL/GenBank/DDBJ databases">
        <title>Analysis of 21 Apiospora genomes using comparative genomics revels a genus with tremendous synthesis potential of carbohydrate active enzymes and secondary metabolites.</title>
        <authorList>
            <person name="Sorensen T."/>
        </authorList>
    </citation>
    <scope>NUCLEOTIDE SEQUENCE [LARGE SCALE GENOMIC DNA]</scope>
    <source>
        <strain evidence="9 10">CBS 117206</strain>
    </source>
</reference>
<protein>
    <submittedName>
        <fullName evidence="9">Multidrug resistance protein</fullName>
    </submittedName>
</protein>
<evidence type="ECO:0000256" key="2">
    <source>
        <dbReference type="ARBA" id="ARBA00022448"/>
    </source>
</evidence>
<keyword evidence="4 7" id="KW-1133">Transmembrane helix</keyword>
<evidence type="ECO:0000313" key="10">
    <source>
        <dbReference type="Proteomes" id="UP001392437"/>
    </source>
</evidence>
<dbReference type="PROSITE" id="PS50850">
    <property type="entry name" value="MFS"/>
    <property type="match status" value="1"/>
</dbReference>
<dbReference type="InterPro" id="IPR036259">
    <property type="entry name" value="MFS_trans_sf"/>
</dbReference>
<evidence type="ECO:0000259" key="8">
    <source>
        <dbReference type="PROSITE" id="PS50850"/>
    </source>
</evidence>
<feature type="domain" description="Major facilitator superfamily (MFS) profile" evidence="8">
    <location>
        <begin position="74"/>
        <end position="145"/>
    </location>
</feature>